<name>A0A7W5H3J3_9PORP</name>
<dbReference type="InterPro" id="IPR050624">
    <property type="entry name" value="HTH-type_Tx_Regulator"/>
</dbReference>
<dbReference type="InterPro" id="IPR009057">
    <property type="entry name" value="Homeodomain-like_sf"/>
</dbReference>
<feature type="domain" description="HTH tetR-type" evidence="3">
    <location>
        <begin position="7"/>
        <end position="67"/>
    </location>
</feature>
<evidence type="ECO:0000313" key="5">
    <source>
        <dbReference type="Proteomes" id="UP000544222"/>
    </source>
</evidence>
<accession>A0A7W5H3J3</accession>
<sequence length="196" mass="22259">MARKTTEVRQDEIKQAVLEIIFTEGLKSLSTKNIAKHIGMSEGAIFRHFATKQDILLSILEDVQRELINQLREVAVSSLSPDVRLEKFLCVTIRYLAEKRGITLLLFSEALHSDDSALKSSLQQIFNIQRNLVSKIILDGVAIGMWDDQANIDRVPLIYLGIPVTLNIELALNGGLYYQTDFCKQMLELLLKMLRK</sequence>
<dbReference type="Proteomes" id="UP000544222">
    <property type="component" value="Unassembled WGS sequence"/>
</dbReference>
<dbReference type="PANTHER" id="PTHR43479:SF20">
    <property type="entry name" value="HTH TETR-TYPE DOMAIN-CONTAINING PROTEIN"/>
    <property type="match status" value="1"/>
</dbReference>
<reference evidence="4 5" key="1">
    <citation type="submission" date="2020-08" db="EMBL/GenBank/DDBJ databases">
        <title>Genomic Encyclopedia of Type Strains, Phase IV (KMG-IV): sequencing the most valuable type-strain genomes for metagenomic binning, comparative biology and taxonomic classification.</title>
        <authorList>
            <person name="Goeker M."/>
        </authorList>
    </citation>
    <scope>NUCLEOTIDE SEQUENCE [LARGE SCALE GENOMIC DNA]</scope>
    <source>
        <strain evidence="4 5">DSM 27471</strain>
    </source>
</reference>
<dbReference type="InterPro" id="IPR001647">
    <property type="entry name" value="HTH_TetR"/>
</dbReference>
<keyword evidence="1 2" id="KW-0238">DNA-binding</keyword>
<evidence type="ECO:0000313" key="4">
    <source>
        <dbReference type="EMBL" id="MBB3188447.1"/>
    </source>
</evidence>
<organism evidence="4 5">
    <name type="scientific">Microbacter margulisiae</name>
    <dbReference type="NCBI Taxonomy" id="1350067"/>
    <lineage>
        <taxon>Bacteria</taxon>
        <taxon>Pseudomonadati</taxon>
        <taxon>Bacteroidota</taxon>
        <taxon>Bacteroidia</taxon>
        <taxon>Bacteroidales</taxon>
        <taxon>Porphyromonadaceae</taxon>
        <taxon>Microbacter</taxon>
    </lineage>
</organism>
<protein>
    <submittedName>
        <fullName evidence="4">AcrR family transcriptional regulator</fullName>
    </submittedName>
</protein>
<proteinExistence type="predicted"/>
<dbReference type="InterPro" id="IPR036271">
    <property type="entry name" value="Tet_transcr_reg_TetR-rel_C_sf"/>
</dbReference>
<dbReference type="Gene3D" id="1.10.357.10">
    <property type="entry name" value="Tetracycline Repressor, domain 2"/>
    <property type="match status" value="1"/>
</dbReference>
<evidence type="ECO:0000256" key="2">
    <source>
        <dbReference type="PROSITE-ProRule" id="PRU00335"/>
    </source>
</evidence>
<evidence type="ECO:0000256" key="1">
    <source>
        <dbReference type="ARBA" id="ARBA00023125"/>
    </source>
</evidence>
<gene>
    <name evidence="4" type="ORF">FHX64_002645</name>
</gene>
<dbReference type="AlphaFoldDB" id="A0A7W5H3J3"/>
<dbReference type="EMBL" id="JACHYB010000002">
    <property type="protein sequence ID" value="MBB3188447.1"/>
    <property type="molecule type" value="Genomic_DNA"/>
</dbReference>
<dbReference type="PROSITE" id="PS50977">
    <property type="entry name" value="HTH_TETR_2"/>
    <property type="match status" value="1"/>
</dbReference>
<comment type="caution">
    <text evidence="4">The sequence shown here is derived from an EMBL/GenBank/DDBJ whole genome shotgun (WGS) entry which is preliminary data.</text>
</comment>
<dbReference type="SUPFAM" id="SSF46689">
    <property type="entry name" value="Homeodomain-like"/>
    <property type="match status" value="1"/>
</dbReference>
<dbReference type="Pfam" id="PF00440">
    <property type="entry name" value="TetR_N"/>
    <property type="match status" value="1"/>
</dbReference>
<dbReference type="PRINTS" id="PR00455">
    <property type="entry name" value="HTHTETR"/>
</dbReference>
<keyword evidence="5" id="KW-1185">Reference proteome</keyword>
<dbReference type="PANTHER" id="PTHR43479">
    <property type="entry name" value="ACREF/ENVCD OPERON REPRESSOR-RELATED"/>
    <property type="match status" value="1"/>
</dbReference>
<dbReference type="SUPFAM" id="SSF48498">
    <property type="entry name" value="Tetracyclin repressor-like, C-terminal domain"/>
    <property type="match status" value="1"/>
</dbReference>
<feature type="DNA-binding region" description="H-T-H motif" evidence="2">
    <location>
        <begin position="30"/>
        <end position="49"/>
    </location>
</feature>
<dbReference type="GO" id="GO:0003677">
    <property type="term" value="F:DNA binding"/>
    <property type="evidence" value="ECO:0007669"/>
    <property type="project" value="UniProtKB-UniRule"/>
</dbReference>
<evidence type="ECO:0000259" key="3">
    <source>
        <dbReference type="PROSITE" id="PS50977"/>
    </source>
</evidence>